<accession>A0AAD5NQZ6</accession>
<keyword evidence="2" id="KW-1185">Reference proteome</keyword>
<dbReference type="AlphaFoldDB" id="A0AAD5NQZ6"/>
<evidence type="ECO:0000313" key="2">
    <source>
        <dbReference type="Proteomes" id="UP001064489"/>
    </source>
</evidence>
<comment type="caution">
    <text evidence="1">The sequence shown here is derived from an EMBL/GenBank/DDBJ whole genome shotgun (WGS) entry which is preliminary data.</text>
</comment>
<dbReference type="EMBL" id="JAJSOW010000103">
    <property type="protein sequence ID" value="KAI9175177.1"/>
    <property type="molecule type" value="Genomic_DNA"/>
</dbReference>
<gene>
    <name evidence="1" type="ORF">LWI28_028566</name>
</gene>
<organism evidence="1 2">
    <name type="scientific">Acer negundo</name>
    <name type="common">Box elder</name>
    <dbReference type="NCBI Taxonomy" id="4023"/>
    <lineage>
        <taxon>Eukaryota</taxon>
        <taxon>Viridiplantae</taxon>
        <taxon>Streptophyta</taxon>
        <taxon>Embryophyta</taxon>
        <taxon>Tracheophyta</taxon>
        <taxon>Spermatophyta</taxon>
        <taxon>Magnoliopsida</taxon>
        <taxon>eudicotyledons</taxon>
        <taxon>Gunneridae</taxon>
        <taxon>Pentapetalae</taxon>
        <taxon>rosids</taxon>
        <taxon>malvids</taxon>
        <taxon>Sapindales</taxon>
        <taxon>Sapindaceae</taxon>
        <taxon>Hippocastanoideae</taxon>
        <taxon>Acereae</taxon>
        <taxon>Acer</taxon>
    </lineage>
</organism>
<protein>
    <submittedName>
        <fullName evidence="1">Uncharacterized protein</fullName>
    </submittedName>
</protein>
<reference evidence="1" key="2">
    <citation type="submission" date="2023-02" db="EMBL/GenBank/DDBJ databases">
        <authorList>
            <person name="Swenson N.G."/>
            <person name="Wegrzyn J.L."/>
            <person name="Mcevoy S.L."/>
        </authorList>
    </citation>
    <scope>NUCLEOTIDE SEQUENCE</scope>
    <source>
        <strain evidence="1">91603</strain>
        <tissue evidence="1">Leaf</tissue>
    </source>
</reference>
<evidence type="ECO:0000313" key="1">
    <source>
        <dbReference type="EMBL" id="KAI9175177.1"/>
    </source>
</evidence>
<reference evidence="1" key="1">
    <citation type="journal article" date="2022" name="Plant J.">
        <title>Strategies of tolerance reflected in two North American maple genomes.</title>
        <authorList>
            <person name="McEvoy S.L."/>
            <person name="Sezen U.U."/>
            <person name="Trouern-Trend A."/>
            <person name="McMahon S.M."/>
            <person name="Schaberg P.G."/>
            <person name="Yang J."/>
            <person name="Wegrzyn J.L."/>
            <person name="Swenson N.G."/>
        </authorList>
    </citation>
    <scope>NUCLEOTIDE SEQUENCE</scope>
    <source>
        <strain evidence="1">91603</strain>
    </source>
</reference>
<sequence>MTSSSSGSRMEAGVRLGKNTTLERATKGKEIVSMAEIDRYSDFVVLNVDAITGEALGGKELRNMLVGPALVDQIYGSDHMVNVSMAHTLKASLEIQSVLDPSSPSSNSKEGMLTFAAKDTQFNLGDSNLIGKWKPRTKNNHRVSEQKIDGSILGKKKSIGANRKIFEFSKKQRYVSSTEDSAEVVVEEVSAGRFQPACRAQ</sequence>
<proteinExistence type="predicted"/>
<dbReference type="Proteomes" id="UP001064489">
    <property type="component" value="Chromosome 8"/>
</dbReference>
<name>A0AAD5NQZ6_ACENE</name>